<accession>A0ABW5REH1</accession>
<proteinExistence type="predicted"/>
<name>A0ABW5REH1_9BACL</name>
<comment type="caution">
    <text evidence="1">The sequence shown here is derived from an EMBL/GenBank/DDBJ whole genome shotgun (WGS) entry which is preliminary data.</text>
</comment>
<dbReference type="Pfam" id="PF01904">
    <property type="entry name" value="DUF72"/>
    <property type="match status" value="1"/>
</dbReference>
<dbReference type="PANTHER" id="PTHR30348:SF13">
    <property type="entry name" value="UPF0759 PROTEIN YUNF"/>
    <property type="match status" value="1"/>
</dbReference>
<keyword evidence="2" id="KW-1185">Reference proteome</keyword>
<dbReference type="Gene3D" id="3.20.20.410">
    <property type="entry name" value="Protein of unknown function UPF0759"/>
    <property type="match status" value="1"/>
</dbReference>
<reference evidence="2" key="1">
    <citation type="journal article" date="2019" name="Int. J. Syst. Evol. Microbiol.">
        <title>The Global Catalogue of Microorganisms (GCM) 10K type strain sequencing project: providing services to taxonomists for standard genome sequencing and annotation.</title>
        <authorList>
            <consortium name="The Broad Institute Genomics Platform"/>
            <consortium name="The Broad Institute Genome Sequencing Center for Infectious Disease"/>
            <person name="Wu L."/>
            <person name="Ma J."/>
        </authorList>
    </citation>
    <scope>NUCLEOTIDE SEQUENCE [LARGE SCALE GENOMIC DNA]</scope>
    <source>
        <strain evidence="2">KCTC 33676</strain>
    </source>
</reference>
<dbReference type="SUPFAM" id="SSF117396">
    <property type="entry name" value="TM1631-like"/>
    <property type="match status" value="1"/>
</dbReference>
<sequence>MIEIGLTGWGDHPSLYPTPELAKHKLKSYSAHFPIVELDSSFYAIPSARNVEKWVKETPERFGFIVKAYQGMTGHTRGKQIAAEQEPLSELLRTFREVLEPMRSAGKLKAVLFQYPPWFRCEKNNVQLLRYTKDQMADWPCALEFRNQSWFRGEMRQKTIDFMKSEQWMHSVCDEPQAGEGSIPIVPVTTYSPCTIVRFHGRNTFGWLDRKTTDWRAVRYLYRYSPAELAEWKERLVALEQTCEQLCVVFNNNSGGDAADNAKQLMEQLNIQYTGLHPRQLEWFDEW</sequence>
<dbReference type="RefSeq" id="WP_379931053.1">
    <property type="nucleotide sequence ID" value="NZ_JBHUMM010000044.1"/>
</dbReference>
<dbReference type="InterPro" id="IPR002763">
    <property type="entry name" value="DUF72"/>
</dbReference>
<protein>
    <submittedName>
        <fullName evidence="1">DUF72 domain-containing protein</fullName>
    </submittedName>
</protein>
<dbReference type="InterPro" id="IPR036520">
    <property type="entry name" value="UPF0759_sf"/>
</dbReference>
<organism evidence="1 2">
    <name type="scientific">Marinicrinis sediminis</name>
    <dbReference type="NCBI Taxonomy" id="1652465"/>
    <lineage>
        <taxon>Bacteria</taxon>
        <taxon>Bacillati</taxon>
        <taxon>Bacillota</taxon>
        <taxon>Bacilli</taxon>
        <taxon>Bacillales</taxon>
        <taxon>Paenibacillaceae</taxon>
    </lineage>
</organism>
<dbReference type="PANTHER" id="PTHR30348">
    <property type="entry name" value="UNCHARACTERIZED PROTEIN YECE"/>
    <property type="match status" value="1"/>
</dbReference>
<evidence type="ECO:0000313" key="1">
    <source>
        <dbReference type="EMBL" id="MFD2673465.1"/>
    </source>
</evidence>
<gene>
    <name evidence="1" type="ORF">ACFSUC_18105</name>
</gene>
<dbReference type="EMBL" id="JBHUMM010000044">
    <property type="protein sequence ID" value="MFD2673465.1"/>
    <property type="molecule type" value="Genomic_DNA"/>
</dbReference>
<dbReference type="Proteomes" id="UP001597497">
    <property type="component" value="Unassembled WGS sequence"/>
</dbReference>
<evidence type="ECO:0000313" key="2">
    <source>
        <dbReference type="Proteomes" id="UP001597497"/>
    </source>
</evidence>